<feature type="transmembrane region" description="Helical" evidence="6">
    <location>
        <begin position="21"/>
        <end position="40"/>
    </location>
</feature>
<gene>
    <name evidence="8" type="ORF">FC39_GL000103</name>
</gene>
<sequence>MLSRNNQNIRLRRENEHNRFSIRKLSVGAASVLIGCVFYLNSGNVVQAANTDSTTPNAQSTEIKKGANDSADTETVKQKASNSATQNVGKDQEKSSALTPDQEEGKKEAEQDKAELKQHGEEVAKQKVEQEKQEAAKPKGDNQAVKDIENQLKNNPDFDYSDADEDPDQLNNARLMPQLAIQGEVPSLDAKAIWNADMQHTIGDMGIDIQIDDPSSYKLSWVKAPDVSKLGESTGIAKVEYASDYDEDNNPIYRSFNVTLPVDVVAGQKKKDGQVRITVNVVDANTHKIIDYYTWVGKKGGNEPGEDNVNPALGDGTNLINNNISALGFKSANEENLGNIDYDIDYFLDHDITRAIEVVPVSTKDGKPDVVLDDPYRNNLSIDGYSLQGDPYIYISDPAHQDPAEYLYGLGYLDPSDTVEWGEKPTYKDTLNDGYFVEGEITNEPTIVIKDKDGKIIKTFSGDLLKSTLLYNYNIIYGGGEKESNATVKGKVTIEEGGKLPDAINAITTLPTDDQYHRDGKDVQQKLKKYFNVTWQLAPDVNRVGYQIGYIKLSPKDDSLEDSADYNKDFPGGFYYGNPYGVLVQVVPKKQAPTQPTSPVQPTNPKPTQPTSVQPTSPVQPTNSKPTQPTNNPEKSDPTPQPTNSNPVDPTPVQPTAPTQPTVPSTPAQPTDQVATVTPTIGSKDKNNNVKPLANKMDNLKHTKENSSRKGVVTGPTVTNVAKEKPSRKGISAGPAVTNVAHRIINNNANISKKSVHAENELPQTGEKAHNVNKLALIGLAITSFATLLGLIGDRKRN</sequence>
<dbReference type="InterPro" id="IPR005877">
    <property type="entry name" value="YSIRK_signal_dom"/>
</dbReference>
<keyword evidence="9" id="KW-1185">Reference proteome</keyword>
<feature type="compositionally biased region" description="Polar residues" evidence="5">
    <location>
        <begin position="623"/>
        <end position="633"/>
    </location>
</feature>
<dbReference type="Proteomes" id="UP000051223">
    <property type="component" value="Unassembled WGS sequence"/>
</dbReference>
<feature type="compositionally biased region" description="Polar residues" evidence="5">
    <location>
        <begin position="51"/>
        <end position="61"/>
    </location>
</feature>
<keyword evidence="2" id="KW-0964">Secreted</keyword>
<feature type="transmembrane region" description="Helical" evidence="6">
    <location>
        <begin position="775"/>
        <end position="793"/>
    </location>
</feature>
<protein>
    <recommendedName>
        <fullName evidence="7">Gram-positive cocci surface proteins LPxTG domain-containing protein</fullName>
    </recommendedName>
</protein>
<feature type="region of interest" description="Disordered" evidence="5">
    <location>
        <begin position="51"/>
        <end position="145"/>
    </location>
</feature>
<dbReference type="PATRIC" id="fig|1423754.3.peg.109"/>
<feature type="compositionally biased region" description="Polar residues" evidence="5">
    <location>
        <begin position="672"/>
        <end position="681"/>
    </location>
</feature>
<keyword evidence="6" id="KW-0812">Transmembrane</keyword>
<feature type="compositionally biased region" description="Basic and acidic residues" evidence="5">
    <location>
        <begin position="103"/>
        <end position="145"/>
    </location>
</feature>
<accession>A0A0R1YFE8</accession>
<feature type="compositionally biased region" description="Polar residues" evidence="5">
    <location>
        <begin position="78"/>
        <end position="99"/>
    </location>
</feature>
<reference evidence="8 9" key="1">
    <citation type="journal article" date="2015" name="Genome Announc.">
        <title>Expanding the biotechnology potential of lactobacilli through comparative genomics of 213 strains and associated genera.</title>
        <authorList>
            <person name="Sun Z."/>
            <person name="Harris H.M."/>
            <person name="McCann A."/>
            <person name="Guo C."/>
            <person name="Argimon S."/>
            <person name="Zhang W."/>
            <person name="Yang X."/>
            <person name="Jeffery I.B."/>
            <person name="Cooney J.C."/>
            <person name="Kagawa T.F."/>
            <person name="Liu W."/>
            <person name="Song Y."/>
            <person name="Salvetti E."/>
            <person name="Wrobel A."/>
            <person name="Rasinkangas P."/>
            <person name="Parkhill J."/>
            <person name="Rea M.C."/>
            <person name="O'Sullivan O."/>
            <person name="Ritari J."/>
            <person name="Douillard F.P."/>
            <person name="Paul Ross R."/>
            <person name="Yang R."/>
            <person name="Briner A.E."/>
            <person name="Felis G.E."/>
            <person name="de Vos W.M."/>
            <person name="Barrangou R."/>
            <person name="Klaenhammer T.R."/>
            <person name="Caufield P.W."/>
            <person name="Cui Y."/>
            <person name="Zhang H."/>
            <person name="O'Toole P.W."/>
        </authorList>
    </citation>
    <scope>NUCLEOTIDE SEQUENCE [LARGE SCALE GENOMIC DNA]</scope>
    <source>
        <strain evidence="8 9">DSM 5661</strain>
    </source>
</reference>
<dbReference type="STRING" id="1423754.FC39_GL000103"/>
<dbReference type="Pfam" id="PF00746">
    <property type="entry name" value="Gram_pos_anchor"/>
    <property type="match status" value="1"/>
</dbReference>
<feature type="compositionally biased region" description="Low complexity" evidence="5">
    <location>
        <begin position="609"/>
        <end position="622"/>
    </location>
</feature>
<keyword evidence="4" id="KW-0572">Peptidoglycan-anchor</keyword>
<feature type="compositionally biased region" description="Polar residues" evidence="5">
    <location>
        <begin position="592"/>
        <end position="601"/>
    </location>
</feature>
<dbReference type="PROSITE" id="PS50847">
    <property type="entry name" value="GRAM_POS_ANCHORING"/>
    <property type="match status" value="1"/>
</dbReference>
<organism evidence="8 9">
    <name type="scientific">Lactobacillus hamsteri DSM 5661 = JCM 6256</name>
    <dbReference type="NCBI Taxonomy" id="1423754"/>
    <lineage>
        <taxon>Bacteria</taxon>
        <taxon>Bacillati</taxon>
        <taxon>Bacillota</taxon>
        <taxon>Bacilli</taxon>
        <taxon>Lactobacillales</taxon>
        <taxon>Lactobacillaceae</taxon>
        <taxon>Lactobacillus</taxon>
    </lineage>
</organism>
<dbReference type="EMBL" id="AZGI01000075">
    <property type="protein sequence ID" value="KRM37644.1"/>
    <property type="molecule type" value="Genomic_DNA"/>
</dbReference>
<evidence type="ECO:0000256" key="2">
    <source>
        <dbReference type="ARBA" id="ARBA00022525"/>
    </source>
</evidence>
<proteinExistence type="predicted"/>
<evidence type="ECO:0000256" key="5">
    <source>
        <dbReference type="SAM" id="MobiDB-lite"/>
    </source>
</evidence>
<keyword evidence="3" id="KW-0732">Signal</keyword>
<evidence type="ECO:0000259" key="7">
    <source>
        <dbReference type="PROSITE" id="PS50847"/>
    </source>
</evidence>
<evidence type="ECO:0000256" key="6">
    <source>
        <dbReference type="SAM" id="Phobius"/>
    </source>
</evidence>
<feature type="domain" description="Gram-positive cocci surface proteins LPxTG" evidence="7">
    <location>
        <begin position="762"/>
        <end position="798"/>
    </location>
</feature>
<dbReference type="InterPro" id="IPR019931">
    <property type="entry name" value="LPXTG_anchor"/>
</dbReference>
<dbReference type="CDD" id="cd22541">
    <property type="entry name" value="SP5_N"/>
    <property type="match status" value="1"/>
</dbReference>
<comment type="caution">
    <text evidence="8">The sequence shown here is derived from an EMBL/GenBank/DDBJ whole genome shotgun (WGS) entry which is preliminary data.</text>
</comment>
<feature type="region of interest" description="Disordered" evidence="5">
    <location>
        <begin position="590"/>
        <end position="694"/>
    </location>
</feature>
<name>A0A0R1YFE8_9LACO</name>
<evidence type="ECO:0000313" key="8">
    <source>
        <dbReference type="EMBL" id="KRM37644.1"/>
    </source>
</evidence>
<evidence type="ECO:0000256" key="4">
    <source>
        <dbReference type="ARBA" id="ARBA00023088"/>
    </source>
</evidence>
<keyword evidence="6" id="KW-0472">Membrane</keyword>
<keyword evidence="6" id="KW-1133">Transmembrane helix</keyword>
<evidence type="ECO:0000313" key="9">
    <source>
        <dbReference type="Proteomes" id="UP000051223"/>
    </source>
</evidence>
<feature type="compositionally biased region" description="Low complexity" evidence="5">
    <location>
        <begin position="656"/>
        <end position="671"/>
    </location>
</feature>
<dbReference type="AlphaFoldDB" id="A0A0R1YFE8"/>
<keyword evidence="1" id="KW-0134">Cell wall</keyword>
<evidence type="ECO:0000256" key="3">
    <source>
        <dbReference type="ARBA" id="ARBA00022729"/>
    </source>
</evidence>
<dbReference type="NCBIfam" id="TIGR01168">
    <property type="entry name" value="YSIRK_signal"/>
    <property type="match status" value="1"/>
</dbReference>
<dbReference type="Pfam" id="PF04650">
    <property type="entry name" value="YSIRK_signal"/>
    <property type="match status" value="1"/>
</dbReference>
<evidence type="ECO:0000256" key="1">
    <source>
        <dbReference type="ARBA" id="ARBA00022512"/>
    </source>
</evidence>